<feature type="domain" description="ATP-grasp" evidence="2">
    <location>
        <begin position="199"/>
        <end position="429"/>
    </location>
</feature>
<name>A0A3A9KMK1_9BACI</name>
<keyword evidence="4" id="KW-1185">Reference proteome</keyword>
<sequence>MYIEWITTNEVNEIYLPEDLKREIITSSKTITFHFGSWNKELYLHFIKEIPNDTIGLSENLRKDVFIPEELIYDINMTEKSLSLGPVVLYLVSNRLIKRLDKLKERIENFVPLNGLIIISSSLGINTEKETIEGYYFQPKTETINSKLMKETFSYPGAIFKRALLSPSIDTHLYEKMGGRIFNSKFFNKWEMWQWLTSNDFLKNNLPHTKELKSLEEVNDMLDVYHSIYLKPKKGSNGKGIIQIEKNDFLFHITNDKCISTRGESLENHPLIKSVFERENQYIIQQGIPVKHHSRHVDFRIYMQKDETMRWKCSGFIGRFAIPGSITTNLQNIDDILPGQEALRLIFELEKEEVRLVEQKIITICTEACQLLDQHGCYGDIAIDCIVDNDLHVWILEMNKRYGYRSFYFLEDRKLFSKIIRNPFLYASALAGFSGARERQKL</sequence>
<keyword evidence="1" id="KW-0067">ATP-binding</keyword>
<reference evidence="3 4" key="1">
    <citation type="submission" date="2017-10" db="EMBL/GenBank/DDBJ databases">
        <title>Bacillus sp. nov., a halophilic bacterium isolated from a Keqin Lake.</title>
        <authorList>
            <person name="Wang H."/>
        </authorList>
    </citation>
    <scope>NUCLEOTIDE SEQUENCE [LARGE SCALE GENOMIC DNA]</scope>
    <source>
        <strain evidence="3 4">KCTC 13187</strain>
    </source>
</reference>
<dbReference type="InterPro" id="IPR026838">
    <property type="entry name" value="YheC/D"/>
</dbReference>
<organism evidence="3 4">
    <name type="scientific">Salipaludibacillus neizhouensis</name>
    <dbReference type="NCBI Taxonomy" id="885475"/>
    <lineage>
        <taxon>Bacteria</taxon>
        <taxon>Bacillati</taxon>
        <taxon>Bacillota</taxon>
        <taxon>Bacilli</taxon>
        <taxon>Bacillales</taxon>
        <taxon>Bacillaceae</taxon>
    </lineage>
</organism>
<protein>
    <recommendedName>
        <fullName evidence="2">ATP-grasp domain-containing protein</fullName>
    </recommendedName>
</protein>
<keyword evidence="1" id="KW-0547">Nucleotide-binding</keyword>
<dbReference type="Proteomes" id="UP000281498">
    <property type="component" value="Unassembled WGS sequence"/>
</dbReference>
<gene>
    <name evidence="3" type="ORF">CR203_03560</name>
</gene>
<dbReference type="GO" id="GO:0046872">
    <property type="term" value="F:metal ion binding"/>
    <property type="evidence" value="ECO:0007669"/>
    <property type="project" value="InterPro"/>
</dbReference>
<dbReference type="SUPFAM" id="SSF56059">
    <property type="entry name" value="Glutathione synthetase ATP-binding domain-like"/>
    <property type="match status" value="1"/>
</dbReference>
<dbReference type="PROSITE" id="PS50975">
    <property type="entry name" value="ATP_GRASP"/>
    <property type="match status" value="1"/>
</dbReference>
<dbReference type="AlphaFoldDB" id="A0A3A9KMK1"/>
<dbReference type="Gene3D" id="3.30.470.20">
    <property type="entry name" value="ATP-grasp fold, B domain"/>
    <property type="match status" value="1"/>
</dbReference>
<dbReference type="Pfam" id="PF14398">
    <property type="entry name" value="ATPgrasp_YheCD"/>
    <property type="match status" value="1"/>
</dbReference>
<dbReference type="RefSeq" id="WP_110936235.1">
    <property type="nucleotide sequence ID" value="NZ_KZ614146.1"/>
</dbReference>
<evidence type="ECO:0000313" key="4">
    <source>
        <dbReference type="Proteomes" id="UP000281498"/>
    </source>
</evidence>
<dbReference type="OrthoDB" id="7869153at2"/>
<comment type="caution">
    <text evidence="3">The sequence shown here is derived from an EMBL/GenBank/DDBJ whole genome shotgun (WGS) entry which is preliminary data.</text>
</comment>
<proteinExistence type="predicted"/>
<accession>A0A3A9KMK1</accession>
<dbReference type="GO" id="GO:0005524">
    <property type="term" value="F:ATP binding"/>
    <property type="evidence" value="ECO:0007669"/>
    <property type="project" value="UniProtKB-UniRule"/>
</dbReference>
<evidence type="ECO:0000256" key="1">
    <source>
        <dbReference type="PROSITE-ProRule" id="PRU00409"/>
    </source>
</evidence>
<evidence type="ECO:0000259" key="2">
    <source>
        <dbReference type="PROSITE" id="PS50975"/>
    </source>
</evidence>
<dbReference type="InterPro" id="IPR011761">
    <property type="entry name" value="ATP-grasp"/>
</dbReference>
<evidence type="ECO:0000313" key="3">
    <source>
        <dbReference type="EMBL" id="RKL69125.1"/>
    </source>
</evidence>
<dbReference type="EMBL" id="PDOE01000001">
    <property type="protein sequence ID" value="RKL69125.1"/>
    <property type="molecule type" value="Genomic_DNA"/>
</dbReference>